<gene>
    <name evidence="4" type="primary">cmr1</name>
    <name evidence="4" type="ORF">ENG63_04490</name>
</gene>
<dbReference type="GO" id="GO:0051607">
    <property type="term" value="P:defense response to virus"/>
    <property type="evidence" value="ECO:0007669"/>
    <property type="project" value="UniProtKB-KW"/>
</dbReference>
<feature type="domain" description="Polymerase beta nucleotidyltransferase" evidence="3">
    <location>
        <begin position="348"/>
        <end position="425"/>
    </location>
</feature>
<evidence type="ECO:0000256" key="1">
    <source>
        <dbReference type="ARBA" id="ARBA00023118"/>
    </source>
</evidence>
<protein>
    <submittedName>
        <fullName evidence="4">Type III-B CRISPR module RAMP protein Cmr1</fullName>
    </submittedName>
</protein>
<dbReference type="InterPro" id="IPR043519">
    <property type="entry name" value="NT_sf"/>
</dbReference>
<feature type="domain" description="CRISPR type III-associated protein" evidence="2">
    <location>
        <begin position="8"/>
        <end position="162"/>
    </location>
</feature>
<dbReference type="PANTHER" id="PTHR33933">
    <property type="entry name" value="NUCLEOTIDYLTRANSFERASE"/>
    <property type="match status" value="1"/>
</dbReference>
<dbReference type="NCBIfam" id="TIGR01894">
    <property type="entry name" value="cas_TM1795_cmr1"/>
    <property type="match status" value="1"/>
</dbReference>
<dbReference type="InterPro" id="IPR005537">
    <property type="entry name" value="RAMP_III_fam"/>
</dbReference>
<comment type="caution">
    <text evidence="4">The sequence shown here is derived from an EMBL/GenBank/DDBJ whole genome shotgun (WGS) entry which is preliminary data.</text>
</comment>
<proteinExistence type="predicted"/>
<dbReference type="Pfam" id="PF18765">
    <property type="entry name" value="Polbeta"/>
    <property type="match status" value="1"/>
</dbReference>
<dbReference type="AlphaFoldDB" id="A0A7C0U2N7"/>
<dbReference type="Gene3D" id="3.30.460.10">
    <property type="entry name" value="Beta Polymerase, domain 2"/>
    <property type="match status" value="1"/>
</dbReference>
<dbReference type="Pfam" id="PF03787">
    <property type="entry name" value="RAMPs"/>
    <property type="match status" value="1"/>
</dbReference>
<dbReference type="SUPFAM" id="SSF81301">
    <property type="entry name" value="Nucleotidyltransferase"/>
    <property type="match status" value="1"/>
</dbReference>
<reference evidence="4" key="1">
    <citation type="journal article" date="2020" name="mSystems">
        <title>Genome- and Community-Level Interaction Insights into Carbon Utilization and Element Cycling Functions of Hydrothermarchaeota in Hydrothermal Sediment.</title>
        <authorList>
            <person name="Zhou Z."/>
            <person name="Liu Y."/>
            <person name="Xu W."/>
            <person name="Pan J."/>
            <person name="Luo Z.H."/>
            <person name="Li M."/>
        </authorList>
    </citation>
    <scope>NUCLEOTIDE SEQUENCE [LARGE SCALE GENOMIC DNA]</scope>
    <source>
        <strain evidence="4">HyVt-233</strain>
    </source>
</reference>
<name>A0A7C0U2N7_DESA2</name>
<keyword evidence="1" id="KW-0051">Antiviral defense</keyword>
<dbReference type="InterPro" id="IPR052548">
    <property type="entry name" value="Type_VII_TA_antitoxin"/>
</dbReference>
<dbReference type="InterPro" id="IPR041633">
    <property type="entry name" value="Polbeta"/>
</dbReference>
<accession>A0A7C0U2N7</accession>
<dbReference type="Proteomes" id="UP000886289">
    <property type="component" value="Unassembled WGS sequence"/>
</dbReference>
<dbReference type="CDD" id="cd05403">
    <property type="entry name" value="NT_KNTase_like"/>
    <property type="match status" value="1"/>
</dbReference>
<dbReference type="InterPro" id="IPR007522">
    <property type="entry name" value="CRISPR-assoc_prot_TM1795"/>
</dbReference>
<evidence type="ECO:0000259" key="3">
    <source>
        <dbReference type="Pfam" id="PF18765"/>
    </source>
</evidence>
<evidence type="ECO:0000313" key="4">
    <source>
        <dbReference type="EMBL" id="HDD44102.1"/>
    </source>
</evidence>
<organism evidence="4">
    <name type="scientific">Desulfofervidus auxilii</name>
    <dbReference type="NCBI Taxonomy" id="1621989"/>
    <lineage>
        <taxon>Bacteria</taxon>
        <taxon>Pseudomonadati</taxon>
        <taxon>Thermodesulfobacteriota</taxon>
        <taxon>Candidatus Desulfofervidia</taxon>
        <taxon>Candidatus Desulfofervidales</taxon>
        <taxon>Candidatus Desulfofervidaceae</taxon>
        <taxon>Candidatus Desulfofervidus</taxon>
    </lineage>
</organism>
<dbReference type="PANTHER" id="PTHR33933:SF1">
    <property type="entry name" value="PROTEIN ADENYLYLTRANSFERASE MNTA-RELATED"/>
    <property type="match status" value="1"/>
</dbReference>
<dbReference type="EMBL" id="DRBS01000175">
    <property type="protein sequence ID" value="HDD44102.1"/>
    <property type="molecule type" value="Genomic_DNA"/>
</dbReference>
<sequence length="427" mass="49843">MHKVSFLLETITPLFMSGADGKALEVRPSAFKGMMRFWWRAVRADSNIENLWKEEAKIFGAADERFGRNKVKVVLKWDREEFESKKQKNSKNWLRSSNYSGVRYLLYSLGLQKREFLNPGFEFELILSSANKDTLRQAIASVWCLIFLGGIGTRSRRGGGNLIVKEIRPSSFVEEIGLSFYPTNNTSTEIGEWIRENFLKVENIINKPKVFVADYSNLSFSRFLIAKEPKTSWQEALNEIGEIYQSFRKNKFLLDRAVFGLPLKYIKAFYKNEKIQRRNSPLIFKVIKIQNDFYWLILRFSGEFLPEGGRIIYQKKSKSPKYGIIDNFWKKLEPQTEEFFLTIPEYLKNILEKIKKQLRPKKIILFGSKARGDFHQRSDIDIAVEIDMPIANLELYGAVDIVDLKRVDKDFKEKIQREGIVVYAKGQ</sequence>
<evidence type="ECO:0000259" key="2">
    <source>
        <dbReference type="Pfam" id="PF03787"/>
    </source>
</evidence>